<comment type="caution">
    <text evidence="2">The sequence shown here is derived from an EMBL/GenBank/DDBJ whole genome shotgun (WGS) entry which is preliminary data.</text>
</comment>
<evidence type="ECO:0000256" key="1">
    <source>
        <dbReference type="SAM" id="MobiDB-lite"/>
    </source>
</evidence>
<dbReference type="PANTHER" id="PTHR16148:SF14">
    <property type="entry name" value="MYND-TYPE DOMAIN-CONTAINING PROTEIN"/>
    <property type="match status" value="1"/>
</dbReference>
<evidence type="ECO:0000313" key="3">
    <source>
        <dbReference type="Proteomes" id="UP000654075"/>
    </source>
</evidence>
<name>A0A813F3G8_POLGL</name>
<dbReference type="GO" id="GO:0005654">
    <property type="term" value="C:nucleoplasm"/>
    <property type="evidence" value="ECO:0007669"/>
    <property type="project" value="TreeGrafter"/>
</dbReference>
<dbReference type="Proteomes" id="UP000654075">
    <property type="component" value="Unassembled WGS sequence"/>
</dbReference>
<keyword evidence="3" id="KW-1185">Reference proteome</keyword>
<proteinExistence type="predicted"/>
<dbReference type="OrthoDB" id="10619509at2759"/>
<feature type="region of interest" description="Disordered" evidence="1">
    <location>
        <begin position="79"/>
        <end position="135"/>
    </location>
</feature>
<feature type="compositionally biased region" description="Basic residues" evidence="1">
    <location>
        <begin position="178"/>
        <end position="188"/>
    </location>
</feature>
<feature type="compositionally biased region" description="Low complexity" evidence="1">
    <location>
        <begin position="84"/>
        <end position="98"/>
    </location>
</feature>
<evidence type="ECO:0000313" key="2">
    <source>
        <dbReference type="EMBL" id="CAE8607022.1"/>
    </source>
</evidence>
<dbReference type="PANTHER" id="PTHR16148">
    <property type="entry name" value="NF-KAPPA-B-REPRESSING FACTOR-RELATED"/>
    <property type="match status" value="1"/>
</dbReference>
<gene>
    <name evidence="2" type="ORF">PGLA1383_LOCUS24970</name>
</gene>
<accession>A0A813F3G8</accession>
<reference evidence="2" key="1">
    <citation type="submission" date="2021-02" db="EMBL/GenBank/DDBJ databases">
        <authorList>
            <person name="Dougan E. K."/>
            <person name="Rhodes N."/>
            <person name="Thang M."/>
            <person name="Chan C."/>
        </authorList>
    </citation>
    <scope>NUCLEOTIDE SEQUENCE</scope>
</reference>
<protein>
    <submittedName>
        <fullName evidence="2">Uncharacterized protein</fullName>
    </submittedName>
</protein>
<dbReference type="EMBL" id="CAJNNV010020251">
    <property type="protein sequence ID" value="CAE8607022.1"/>
    <property type="molecule type" value="Genomic_DNA"/>
</dbReference>
<organism evidence="2 3">
    <name type="scientific">Polarella glacialis</name>
    <name type="common">Dinoflagellate</name>
    <dbReference type="NCBI Taxonomy" id="89957"/>
    <lineage>
        <taxon>Eukaryota</taxon>
        <taxon>Sar</taxon>
        <taxon>Alveolata</taxon>
        <taxon>Dinophyceae</taxon>
        <taxon>Suessiales</taxon>
        <taxon>Suessiaceae</taxon>
        <taxon>Polarella</taxon>
    </lineage>
</organism>
<feature type="compositionally biased region" description="Low complexity" evidence="1">
    <location>
        <begin position="106"/>
        <end position="131"/>
    </location>
</feature>
<dbReference type="AlphaFoldDB" id="A0A813F3G8"/>
<feature type="non-terminal residue" evidence="2">
    <location>
        <position position="1"/>
    </location>
</feature>
<sequence>HGWRLEEVGKRRDRYYMPPGVVRGSSFKTRVDYFDSKLQVETYARRANLQWQLESSSALVATEGQPSPQQYWIEVLMPPQQDSQQPQARPTATPAAEAAEADPSCNTNYNTNNNNNSNNNNNNNSNNNSNHTKNKKAAVTEAGLVVFRSEADKAKAPPSTKGQKRSQPSDSDSDCISRRTRGSQKRRVNGPLAAK</sequence>
<feature type="region of interest" description="Disordered" evidence="1">
    <location>
        <begin position="148"/>
        <end position="195"/>
    </location>
</feature>
<dbReference type="GO" id="GO:0005730">
    <property type="term" value="C:nucleolus"/>
    <property type="evidence" value="ECO:0007669"/>
    <property type="project" value="TreeGrafter"/>
</dbReference>